<dbReference type="GO" id="GO:0004650">
    <property type="term" value="F:polygalacturonase activity"/>
    <property type="evidence" value="ECO:0007669"/>
    <property type="project" value="InterPro"/>
</dbReference>
<gene>
    <name evidence="7" type="ORF">PCAL00307_LOCUS4826</name>
</gene>
<comment type="similarity">
    <text evidence="1 6">Belongs to the glycosyl hydrolase 28 family.</text>
</comment>
<evidence type="ECO:0000256" key="5">
    <source>
        <dbReference type="ARBA" id="ARBA00023295"/>
    </source>
</evidence>
<dbReference type="SUPFAM" id="SSF51126">
    <property type="entry name" value="Pectin lyase-like"/>
    <property type="match status" value="1"/>
</dbReference>
<proteinExistence type="inferred from homology"/>
<dbReference type="Gene3D" id="2.160.20.10">
    <property type="entry name" value="Single-stranded right-handed beta-helix, Pectin lyase-like"/>
    <property type="match status" value="1"/>
</dbReference>
<evidence type="ECO:0000256" key="6">
    <source>
        <dbReference type="RuleBase" id="RU361169"/>
    </source>
</evidence>
<name>A0A7S3ZP07_9STRA</name>
<organism evidence="7">
    <name type="scientific">Pelagomonas calceolata</name>
    <dbReference type="NCBI Taxonomy" id="35677"/>
    <lineage>
        <taxon>Eukaryota</taxon>
        <taxon>Sar</taxon>
        <taxon>Stramenopiles</taxon>
        <taxon>Ochrophyta</taxon>
        <taxon>Pelagophyceae</taxon>
        <taxon>Pelagomonadales</taxon>
        <taxon>Pelagomonadaceae</taxon>
        <taxon>Pelagomonas</taxon>
    </lineage>
</organism>
<evidence type="ECO:0000256" key="3">
    <source>
        <dbReference type="ARBA" id="ARBA00023157"/>
    </source>
</evidence>
<sequence>MRMLFALLWAPAAARELSITDFGAVPGGANNATAAFENGKALYDALRAARKGDVVVVPSQRFVMVPYAPLYGLEHVELRLEGCLAAYEPPQGEHAKVWPFYLGNFESLITIHLSSHVTVSGGGALDGRGHNWWVAFARNKLASKRPMLLQIDGSTDIVVRDITMLDSPRFNLYLGSYCKRVLVERVTILADWAAQAALQKSVPMFPFNTDGIDVAGRDVTIRDIVVSNYDDVVAVKAADLLSDKTGAVPGCTQNVTIYNTTVYRGAGLSIGSVHPSPLKPCVGVGRGQLLY</sequence>
<evidence type="ECO:0000256" key="1">
    <source>
        <dbReference type="ARBA" id="ARBA00008834"/>
    </source>
</evidence>
<dbReference type="GO" id="GO:0005975">
    <property type="term" value="P:carbohydrate metabolic process"/>
    <property type="evidence" value="ECO:0007669"/>
    <property type="project" value="InterPro"/>
</dbReference>
<dbReference type="EMBL" id="HBIW01005841">
    <property type="protein sequence ID" value="CAE0689392.1"/>
    <property type="molecule type" value="Transcribed_RNA"/>
</dbReference>
<dbReference type="PANTHER" id="PTHR31736">
    <property type="match status" value="1"/>
</dbReference>
<dbReference type="InterPro" id="IPR011050">
    <property type="entry name" value="Pectin_lyase_fold/virulence"/>
</dbReference>
<evidence type="ECO:0008006" key="8">
    <source>
        <dbReference type="Google" id="ProtNLM"/>
    </source>
</evidence>
<dbReference type="AlphaFoldDB" id="A0A7S3ZP07"/>
<keyword evidence="5 6" id="KW-0326">Glycosidase</keyword>
<evidence type="ECO:0000313" key="7">
    <source>
        <dbReference type="EMBL" id="CAE0689392.1"/>
    </source>
</evidence>
<reference evidence="7" key="1">
    <citation type="submission" date="2021-01" db="EMBL/GenBank/DDBJ databases">
        <authorList>
            <person name="Corre E."/>
            <person name="Pelletier E."/>
            <person name="Niang G."/>
            <person name="Scheremetjew M."/>
            <person name="Finn R."/>
            <person name="Kale V."/>
            <person name="Holt S."/>
            <person name="Cochrane G."/>
            <person name="Meng A."/>
            <person name="Brown T."/>
            <person name="Cohen L."/>
        </authorList>
    </citation>
    <scope>NUCLEOTIDE SEQUENCE</scope>
    <source>
        <strain evidence="7">CCMP1756</strain>
    </source>
</reference>
<protein>
    <recommendedName>
        <fullName evidence="8">Pectate lyase superfamily protein domain-containing protein</fullName>
    </recommendedName>
</protein>
<dbReference type="InterPro" id="IPR012334">
    <property type="entry name" value="Pectin_lyas_fold"/>
</dbReference>
<dbReference type="GO" id="GO:0046576">
    <property type="term" value="F:rhamnogalacturonan alpha-L-rhamnopyranosyl-(1-&gt;4)-alpha-D-galactopyranosyluronide lyase activity"/>
    <property type="evidence" value="ECO:0007669"/>
    <property type="project" value="UniProtKB-ARBA"/>
</dbReference>
<accession>A0A7S3ZP07</accession>
<keyword evidence="3" id="KW-1015">Disulfide bond</keyword>
<evidence type="ECO:0000256" key="4">
    <source>
        <dbReference type="ARBA" id="ARBA00023180"/>
    </source>
</evidence>
<keyword evidence="2 6" id="KW-0378">Hydrolase</keyword>
<dbReference type="PANTHER" id="PTHR31736:SF19">
    <property type="entry name" value="PECTIN LYASE SUPERFAMILY PROTEIN-RELATED"/>
    <property type="match status" value="1"/>
</dbReference>
<dbReference type="InterPro" id="IPR000743">
    <property type="entry name" value="Glyco_hydro_28"/>
</dbReference>
<dbReference type="Pfam" id="PF00295">
    <property type="entry name" value="Glyco_hydro_28"/>
    <property type="match status" value="1"/>
</dbReference>
<evidence type="ECO:0000256" key="2">
    <source>
        <dbReference type="ARBA" id="ARBA00022801"/>
    </source>
</evidence>
<keyword evidence="4" id="KW-0325">Glycoprotein</keyword>